<feature type="region of interest" description="Disordered" evidence="4">
    <location>
        <begin position="1"/>
        <end position="80"/>
    </location>
</feature>
<dbReference type="InterPro" id="IPR023610">
    <property type="entry name" value="PInositol-4/5-P-5/4-kinase"/>
</dbReference>
<dbReference type="SMR" id="A0A7M7IZ14"/>
<feature type="region of interest" description="Disordered" evidence="4">
    <location>
        <begin position="499"/>
        <end position="580"/>
    </location>
</feature>
<feature type="compositionally biased region" description="Polar residues" evidence="4">
    <location>
        <begin position="49"/>
        <end position="68"/>
    </location>
</feature>
<evidence type="ECO:0000313" key="6">
    <source>
        <dbReference type="EnsemblMetazoa" id="XP_016841787"/>
    </source>
</evidence>
<dbReference type="PROSITE" id="PS51455">
    <property type="entry name" value="PIPK"/>
    <property type="match status" value="1"/>
</dbReference>
<feature type="compositionally biased region" description="Low complexity" evidence="4">
    <location>
        <begin position="628"/>
        <end position="637"/>
    </location>
</feature>
<feature type="compositionally biased region" description="Gly residues" evidence="4">
    <location>
        <begin position="744"/>
        <end position="754"/>
    </location>
</feature>
<dbReference type="PANTHER" id="PTHR23086:SF101">
    <property type="entry name" value="LP03320P-RELATED"/>
    <property type="match status" value="1"/>
</dbReference>
<keyword evidence="3" id="KW-0547">Nucleotide-binding</keyword>
<dbReference type="GO" id="GO:0005737">
    <property type="term" value="C:cytoplasm"/>
    <property type="evidence" value="ECO:0007669"/>
    <property type="project" value="UniProtKB-SubCell"/>
</dbReference>
<proteinExistence type="predicted"/>
<dbReference type="CTD" id="37633"/>
<evidence type="ECO:0000259" key="5">
    <source>
        <dbReference type="PROSITE" id="PS51455"/>
    </source>
</evidence>
<dbReference type="PANTHER" id="PTHR23086">
    <property type="entry name" value="PHOSPHATIDYLINOSITOL-4-PHOSPHATE 5-KINASE"/>
    <property type="match status" value="1"/>
</dbReference>
<dbReference type="OrthoDB" id="70770at2759"/>
<dbReference type="Pfam" id="PF01504">
    <property type="entry name" value="PIP5K"/>
    <property type="match status" value="1"/>
</dbReference>
<dbReference type="GO" id="GO:0016308">
    <property type="term" value="F:1-phosphatidylinositol-4-phosphate 5-kinase activity"/>
    <property type="evidence" value="ECO:0007669"/>
    <property type="project" value="TreeGrafter"/>
</dbReference>
<dbReference type="InterPro" id="IPR027483">
    <property type="entry name" value="PInositol-4-P-4/5-kinase_C_sf"/>
</dbReference>
<evidence type="ECO:0000256" key="4">
    <source>
        <dbReference type="SAM" id="MobiDB-lite"/>
    </source>
</evidence>
<dbReference type="Gene3D" id="3.30.800.10">
    <property type="entry name" value="Phosphatidylinositol Phosphate Kinase II Beta"/>
    <property type="match status" value="1"/>
</dbReference>
<keyword evidence="3" id="KW-0067">ATP-binding</keyword>
<keyword evidence="2" id="KW-0963">Cytoplasm</keyword>
<evidence type="ECO:0000313" key="7">
    <source>
        <dbReference type="Proteomes" id="UP000002358"/>
    </source>
</evidence>
<keyword evidence="3" id="KW-0418">Kinase</keyword>
<dbReference type="FunFam" id="3.30.800.10:FF:000001">
    <property type="entry name" value="phosphatidylinositol 4-phosphate 5-kinase type-1 gamma"/>
    <property type="match status" value="1"/>
</dbReference>
<dbReference type="GeneID" id="100123047"/>
<feature type="compositionally biased region" description="Polar residues" evidence="4">
    <location>
        <begin position="656"/>
        <end position="676"/>
    </location>
</feature>
<keyword evidence="3" id="KW-0808">Transferase</keyword>
<dbReference type="GO" id="GO:0005524">
    <property type="term" value="F:ATP binding"/>
    <property type="evidence" value="ECO:0007669"/>
    <property type="project" value="UniProtKB-UniRule"/>
</dbReference>
<dbReference type="GO" id="GO:0005886">
    <property type="term" value="C:plasma membrane"/>
    <property type="evidence" value="ECO:0007669"/>
    <property type="project" value="TreeGrafter"/>
</dbReference>
<feature type="compositionally biased region" description="Polar residues" evidence="4">
    <location>
        <begin position="570"/>
        <end position="580"/>
    </location>
</feature>
<comment type="subcellular location">
    <subcellularLocation>
        <location evidence="1">Cytoplasm</location>
    </subcellularLocation>
</comment>
<reference evidence="6" key="1">
    <citation type="submission" date="2021-01" db="UniProtKB">
        <authorList>
            <consortium name="EnsemblMetazoa"/>
        </authorList>
    </citation>
    <scope>IDENTIFICATION</scope>
</reference>
<feature type="domain" description="PIPK" evidence="5">
    <location>
        <begin position="94"/>
        <end position="494"/>
    </location>
</feature>
<dbReference type="Gene3D" id="3.30.810.10">
    <property type="entry name" value="2-Layer Sandwich"/>
    <property type="match status" value="1"/>
</dbReference>
<feature type="region of interest" description="Disordered" evidence="4">
    <location>
        <begin position="612"/>
        <end position="695"/>
    </location>
</feature>
<dbReference type="InterPro" id="IPR002498">
    <property type="entry name" value="PInositol-4-P-4/5-kinase_core"/>
</dbReference>
<feature type="compositionally biased region" description="Basic residues" evidence="4">
    <location>
        <begin position="557"/>
        <end position="566"/>
    </location>
</feature>
<dbReference type="GO" id="GO:0046854">
    <property type="term" value="P:phosphatidylinositol phosphate biosynthetic process"/>
    <property type="evidence" value="ECO:0007669"/>
    <property type="project" value="TreeGrafter"/>
</dbReference>
<name>A0A7M7IZ14_NASVI</name>
<keyword evidence="7" id="KW-1185">Reference proteome</keyword>
<feature type="region of interest" description="Disordered" evidence="4">
    <location>
        <begin position="353"/>
        <end position="384"/>
    </location>
</feature>
<dbReference type="Proteomes" id="UP000002358">
    <property type="component" value="Chromosome 5"/>
</dbReference>
<sequence length="785" mass="85490">MASGDNVDVIEVVETNVAGPASSTGDHDPDDSGDEDHKSNAGDKLMVFDSSTAQHGSVGPKSSASVSRNKSEKERKIGHRRVGVGGEITYKKIQTTQIMGSIQLGIQHAIGGLASKPERDLLMQDFMTVETTNFPHEGSNHTPAHHFSEFKFKNYAPIAFRYFRDLFGIQPDDFLMSMCSAPLRELSNPGASGSIFYLTEDDEFIIKTVQHKEGEFLQTLLPGYYMNLNQNPRTLLPKFFGLYCYRCNSKNVRLVAMNNLLPSAVKLHQKYDLKGSTYKRKASKSERSKRSPTYKDLDFMEHHPEGIFLESDTYNALIKTIQRDCRVLESFKIMDYSLLLGIHNLDQAAREKSEQRLSTSAEEDIGDGTDSGGFTQAEREREREDRIGAAALNRSRSINRQRLVAHSTAMESIQAESEPIDEEDDVPPGGIPARNARGERLLLFIGIIDILQSYRLKKKLEHTWKSMIHDGDTVSVHRPGFYAERFQSFMAKTVFKKIPSPLKHSPSKRKSISRPLRPLEGDFDSTGGTLPSTCSTPPPPFDDAVRSNDQTLASGGHHPHHHHHHQQQQGSTSPSILTSSLAGSHVGRNKVVHHVTLAKTYHDTVSISDVHLESSCSGGSNDGRPTKSSLSVESGGSSSRGGGGSHIWTPPAGSAEGSTPTWTEGTPSFTESSSSGDMGCPTTPVRGSQRAENGSRIAASVEEALASLTTEMKRGSLGFGRLNSIRSSLMRATLKRSSFNGAANSGGGNDGGNSGTSNSTTTITRQVAVVTAVQYALSSPSRAAP</sequence>
<dbReference type="SUPFAM" id="SSF56104">
    <property type="entry name" value="SAICAR synthase-like"/>
    <property type="match status" value="1"/>
</dbReference>
<accession>A0A7M7IZ14</accession>
<dbReference type="EnsemblMetazoa" id="XM_016986298">
    <property type="protein sequence ID" value="XP_016841787"/>
    <property type="gene ID" value="LOC100123047"/>
</dbReference>
<feature type="compositionally biased region" description="Low complexity" evidence="4">
    <location>
        <begin position="525"/>
        <end position="535"/>
    </location>
</feature>
<dbReference type="RefSeq" id="XP_016841787.1">
    <property type="nucleotide sequence ID" value="XM_016986298.3"/>
</dbReference>
<organism evidence="6 7">
    <name type="scientific">Nasonia vitripennis</name>
    <name type="common">Parasitic wasp</name>
    <dbReference type="NCBI Taxonomy" id="7425"/>
    <lineage>
        <taxon>Eukaryota</taxon>
        <taxon>Metazoa</taxon>
        <taxon>Ecdysozoa</taxon>
        <taxon>Arthropoda</taxon>
        <taxon>Hexapoda</taxon>
        <taxon>Insecta</taxon>
        <taxon>Pterygota</taxon>
        <taxon>Neoptera</taxon>
        <taxon>Endopterygota</taxon>
        <taxon>Hymenoptera</taxon>
        <taxon>Apocrita</taxon>
        <taxon>Proctotrupomorpha</taxon>
        <taxon>Chalcidoidea</taxon>
        <taxon>Pteromalidae</taxon>
        <taxon>Pteromalinae</taxon>
        <taxon>Nasonia</taxon>
    </lineage>
</organism>
<evidence type="ECO:0000256" key="2">
    <source>
        <dbReference type="ARBA" id="ARBA00022490"/>
    </source>
</evidence>
<feature type="region of interest" description="Disordered" evidence="4">
    <location>
        <begin position="740"/>
        <end position="762"/>
    </location>
</feature>
<dbReference type="InterPro" id="IPR027484">
    <property type="entry name" value="PInositol-4-P-5-kinase_N"/>
</dbReference>
<dbReference type="SMART" id="SM00330">
    <property type="entry name" value="PIPKc"/>
    <property type="match status" value="1"/>
</dbReference>
<dbReference type="AlphaFoldDB" id="A0A7M7IZ14"/>
<evidence type="ECO:0000256" key="1">
    <source>
        <dbReference type="ARBA" id="ARBA00004496"/>
    </source>
</evidence>
<evidence type="ECO:0000256" key="3">
    <source>
        <dbReference type="PROSITE-ProRule" id="PRU00781"/>
    </source>
</evidence>
<dbReference type="CDD" id="cd17301">
    <property type="entry name" value="PIPKc_PIP5KI"/>
    <property type="match status" value="1"/>
</dbReference>
<protein>
    <recommendedName>
        <fullName evidence="5">PIPK domain-containing protein</fullName>
    </recommendedName>
</protein>